<sequence>MYALKVLAPVDINHFKSNQHEFNGAAGFRRVLGEPVGKTDVWARVVELDHDDFNRATSSAETWMTWYNARVNNPRRAPEFRLYYRPEIDGIVSRANPGDILLLLRHHSPARHHLQVSVAIARQGSAPARLLSWAFNQPRDAMEGGSLSHQAAHGLSLPSGAASAIDALGMSLGLRMEVSGCVDTADSPDNRVGACFDRDFREHELAFAERLKEEGPGPAKGPLELFHEARALGGRFQVHQVRILRDLLVGEIVRAGLAHKDALSRDEGGVLLRDRSGVWQHTEVRPLLDAATLAHLRLGTMPRFLVTLQPGLGDSTHRMLERAGCRIVAPAQLHSAYPDEWRSQVWSISEWLDAHS</sequence>
<accession>A0ABU9X2E7</accession>
<evidence type="ECO:0000313" key="1">
    <source>
        <dbReference type="EMBL" id="MEN2745436.1"/>
    </source>
</evidence>
<keyword evidence="2" id="KW-1185">Reference proteome</keyword>
<evidence type="ECO:0000313" key="2">
    <source>
        <dbReference type="Proteomes" id="UP001422074"/>
    </source>
</evidence>
<proteinExistence type="predicted"/>
<dbReference type="EMBL" id="JBDFRB010000013">
    <property type="protein sequence ID" value="MEN2745436.1"/>
    <property type="molecule type" value="Genomic_DNA"/>
</dbReference>
<organism evidence="1 2">
    <name type="scientific">Sinomonas halotolerans</name>
    <dbReference type="NCBI Taxonomy" id="1644133"/>
    <lineage>
        <taxon>Bacteria</taxon>
        <taxon>Bacillati</taxon>
        <taxon>Actinomycetota</taxon>
        <taxon>Actinomycetes</taxon>
        <taxon>Micrococcales</taxon>
        <taxon>Micrococcaceae</taxon>
        <taxon>Sinomonas</taxon>
    </lineage>
</organism>
<gene>
    <name evidence="1" type="ORF">ABCQ75_12950</name>
</gene>
<protein>
    <submittedName>
        <fullName evidence="1">Uncharacterized protein</fullName>
    </submittedName>
</protein>
<reference evidence="1 2" key="1">
    <citation type="submission" date="2024-05" db="EMBL/GenBank/DDBJ databases">
        <title>Sinomonas sp. nov., isolated from a waste landfill.</title>
        <authorList>
            <person name="Zhao Y."/>
        </authorList>
    </citation>
    <scope>NUCLEOTIDE SEQUENCE [LARGE SCALE GENOMIC DNA]</scope>
    <source>
        <strain evidence="1 2">CCTCC AB2014300</strain>
    </source>
</reference>
<name>A0ABU9X2E7_9MICC</name>
<dbReference type="Proteomes" id="UP001422074">
    <property type="component" value="Unassembled WGS sequence"/>
</dbReference>
<comment type="caution">
    <text evidence="1">The sequence shown here is derived from an EMBL/GenBank/DDBJ whole genome shotgun (WGS) entry which is preliminary data.</text>
</comment>
<dbReference type="RefSeq" id="WP_345885805.1">
    <property type="nucleotide sequence ID" value="NZ_JBDFRB010000013.1"/>
</dbReference>